<protein>
    <submittedName>
        <fullName evidence="2">DUF4861 domain-containing protein</fullName>
    </submittedName>
</protein>
<dbReference type="InterPro" id="IPR032342">
    <property type="entry name" value="DUF4861"/>
</dbReference>
<reference evidence="2" key="1">
    <citation type="submission" date="2022-10" db="EMBL/GenBank/DDBJ databases">
        <title>Comparative genomics and taxonomic characterization of three novel marine species of genus Reichenbachiella exhibiting antioxidant and polysaccharide degradation activities.</title>
        <authorList>
            <person name="Muhammad N."/>
            <person name="Lee Y.-J."/>
            <person name="Ko J."/>
            <person name="Kim S.-G."/>
        </authorList>
    </citation>
    <scope>NUCLEOTIDE SEQUENCE</scope>
    <source>
        <strain evidence="2">Wsw4-B4</strain>
    </source>
</reference>
<feature type="chain" id="PRO_5046565358" evidence="1">
    <location>
        <begin position="18"/>
        <end position="457"/>
    </location>
</feature>
<organism evidence="2 3">
    <name type="scientific">Reichenbachiella carrageenanivorans</name>
    <dbReference type="NCBI Taxonomy" id="2979869"/>
    <lineage>
        <taxon>Bacteria</taxon>
        <taxon>Pseudomonadati</taxon>
        <taxon>Bacteroidota</taxon>
        <taxon>Cytophagia</taxon>
        <taxon>Cytophagales</taxon>
        <taxon>Reichenbachiellaceae</taxon>
        <taxon>Reichenbachiella</taxon>
    </lineage>
</organism>
<proteinExistence type="predicted"/>
<dbReference type="EMBL" id="CP106735">
    <property type="protein sequence ID" value="UXX79398.1"/>
    <property type="molecule type" value="Genomic_DNA"/>
</dbReference>
<gene>
    <name evidence="2" type="ORF">N7E81_18765</name>
</gene>
<keyword evidence="1" id="KW-0732">Signal</keyword>
<evidence type="ECO:0000313" key="2">
    <source>
        <dbReference type="EMBL" id="UXX79398.1"/>
    </source>
</evidence>
<dbReference type="Proteomes" id="UP001062165">
    <property type="component" value="Chromosome"/>
</dbReference>
<dbReference type="Pfam" id="PF16153">
    <property type="entry name" value="DUF4861"/>
    <property type="match status" value="1"/>
</dbReference>
<dbReference type="RefSeq" id="WP_263051141.1">
    <property type="nucleotide sequence ID" value="NZ_CP106735.1"/>
</dbReference>
<sequence length="457" mass="53183">MIKYIILLLLSFGQLYAQESESWYTQGNFKPKARIEFTISNSLNFDRENCPVTITREQFPMIDLHEMWVTVVDPDLPPFEGPSEELLRLQGGHQLRAETNGHAIYHQMDDLDKDGIWDELFFQVDIPANSEKRIFIYLGENIRGWNKHYTHANIGSYCRHQMPFWESENIGWKIWFANSIDVYAKRKPVLMSNQLYMENLDGYAVSAHNHDWGSDIQSVANSFGGGANCLFEFPDQPDSVSMPRYTPTKLAAVPKSYWNAGQVSDTRYAYEVVANGPIRSIIKIKAFNWDTGNGFYEYEQYYTVYAKQSYCTSKIVYTTLLPHATDVKMGYGFRKKKEEELFEQKDGMVVSGGPEIIKDPENIDDRKEYKVDFVGTGLIVREEYQPEYQFVEDYKGNHAFRINKSIDNSFELLLASAWSEGVVYNNKKDFMKYMEKTKLEYNSPLQVRFDQVQEKMK</sequence>
<keyword evidence="3" id="KW-1185">Reference proteome</keyword>
<accession>A0ABY6D2T0</accession>
<feature type="signal peptide" evidence="1">
    <location>
        <begin position="1"/>
        <end position="17"/>
    </location>
</feature>
<name>A0ABY6D2T0_9BACT</name>
<evidence type="ECO:0000256" key="1">
    <source>
        <dbReference type="SAM" id="SignalP"/>
    </source>
</evidence>
<evidence type="ECO:0000313" key="3">
    <source>
        <dbReference type="Proteomes" id="UP001062165"/>
    </source>
</evidence>